<feature type="transmembrane region" description="Helical" evidence="5">
    <location>
        <begin position="29"/>
        <end position="51"/>
    </location>
</feature>
<dbReference type="Proteomes" id="UP000028181">
    <property type="component" value="Chromosome I"/>
</dbReference>
<evidence type="ECO:0000256" key="5">
    <source>
        <dbReference type="HAMAP-Rule" id="MF_01361"/>
    </source>
</evidence>
<protein>
    <recommendedName>
        <fullName evidence="5">UPF0391 membrane protein RG540_CH32500</fullName>
    </recommendedName>
</protein>
<reference evidence="7" key="1">
    <citation type="journal article" date="2014" name="BMC Genomics">
        <title>Genome sequencing of two Neorhizobium galegae strains reveals a noeT gene responsible for the unusual acetylation of the nodulation factors.</title>
        <authorList>
            <person name="Osterman J."/>
            <person name="Marsh J."/>
            <person name="Laine P.K."/>
            <person name="Zeng Z."/>
            <person name="Alatalo E."/>
            <person name="Sullivan J.T."/>
            <person name="Young J.P."/>
            <person name="Thomas-Oates J."/>
            <person name="Paulin L."/>
            <person name="Lindstrom K."/>
        </authorList>
    </citation>
    <scope>NUCLEOTIDE SEQUENCE [LARGE SCALE GENOMIC DNA]</scope>
    <source>
        <strain evidence="7">HAMBI 540</strain>
    </source>
</reference>
<name>A0A068SU92_NEOGA</name>
<dbReference type="GO" id="GO:0005886">
    <property type="term" value="C:plasma membrane"/>
    <property type="evidence" value="ECO:0007669"/>
    <property type="project" value="UniProtKB-SubCell"/>
</dbReference>
<comment type="subcellular location">
    <subcellularLocation>
        <location evidence="5">Cell membrane</location>
        <topology evidence="5">Single-pass membrane protein</topology>
    </subcellularLocation>
</comment>
<dbReference type="GeneID" id="28378900"/>
<dbReference type="HOGENOM" id="CLU_187346_0_0_5"/>
<gene>
    <name evidence="6" type="ORF">RG540_CH32500</name>
</gene>
<dbReference type="eggNOG" id="COG5487">
    <property type="taxonomic scope" value="Bacteria"/>
</dbReference>
<comment type="similarity">
    <text evidence="5">Belongs to the UPF0391 family.</text>
</comment>
<dbReference type="Pfam" id="PF07043">
    <property type="entry name" value="DUF1328"/>
    <property type="match status" value="1"/>
</dbReference>
<evidence type="ECO:0000256" key="3">
    <source>
        <dbReference type="ARBA" id="ARBA00022989"/>
    </source>
</evidence>
<keyword evidence="7" id="KW-1185">Reference proteome</keyword>
<evidence type="ECO:0000313" key="6">
    <source>
        <dbReference type="EMBL" id="CDN49414.1"/>
    </source>
</evidence>
<evidence type="ECO:0000256" key="1">
    <source>
        <dbReference type="ARBA" id="ARBA00022475"/>
    </source>
</evidence>
<dbReference type="InterPro" id="IPR009760">
    <property type="entry name" value="DUF1328"/>
</dbReference>
<dbReference type="PATRIC" id="fig|1028800.3.peg.3301"/>
<evidence type="ECO:0000256" key="2">
    <source>
        <dbReference type="ARBA" id="ARBA00022692"/>
    </source>
</evidence>
<keyword evidence="1 5" id="KW-1003">Cell membrane</keyword>
<dbReference type="HAMAP" id="MF_01361">
    <property type="entry name" value="UPF0391"/>
    <property type="match status" value="1"/>
</dbReference>
<sequence>MLYYALVCLLVAIFTGALGFSGIAGTATGLAQLLFFLFLALLLISLVVGLFRRV</sequence>
<dbReference type="AlphaFoldDB" id="A0A068SU92"/>
<dbReference type="EMBL" id="HG938353">
    <property type="protein sequence ID" value="CDN49414.1"/>
    <property type="molecule type" value="Genomic_DNA"/>
</dbReference>
<dbReference type="KEGG" id="ngg:RG540_CH32500"/>
<evidence type="ECO:0000313" key="7">
    <source>
        <dbReference type="Proteomes" id="UP000028181"/>
    </source>
</evidence>
<dbReference type="NCBIfam" id="NF010228">
    <property type="entry name" value="PRK13682.1-3"/>
    <property type="match status" value="1"/>
</dbReference>
<evidence type="ECO:0000256" key="4">
    <source>
        <dbReference type="ARBA" id="ARBA00023136"/>
    </source>
</evidence>
<dbReference type="PIRSF" id="PIRSF036466">
    <property type="entry name" value="UCP036466"/>
    <property type="match status" value="1"/>
</dbReference>
<keyword evidence="4 5" id="KW-0472">Membrane</keyword>
<keyword evidence="3 5" id="KW-1133">Transmembrane helix</keyword>
<organism evidence="6 7">
    <name type="scientific">Neorhizobium galegae bv. orientalis str. HAMBI 540</name>
    <dbReference type="NCBI Taxonomy" id="1028800"/>
    <lineage>
        <taxon>Bacteria</taxon>
        <taxon>Pseudomonadati</taxon>
        <taxon>Pseudomonadota</taxon>
        <taxon>Alphaproteobacteria</taxon>
        <taxon>Hyphomicrobiales</taxon>
        <taxon>Rhizobiaceae</taxon>
        <taxon>Rhizobium/Agrobacterium group</taxon>
        <taxon>Neorhizobium</taxon>
    </lineage>
</organism>
<accession>A0A068SU92</accession>
<dbReference type="RefSeq" id="WP_007758228.1">
    <property type="nucleotide sequence ID" value="NZ_HG938353.1"/>
</dbReference>
<proteinExistence type="inferred from homology"/>
<keyword evidence="2 5" id="KW-0812">Transmembrane</keyword>